<protein>
    <submittedName>
        <fullName evidence="2">Uncharacterized protein</fullName>
    </submittedName>
</protein>
<evidence type="ECO:0000256" key="1">
    <source>
        <dbReference type="SAM" id="SignalP"/>
    </source>
</evidence>
<keyword evidence="3" id="KW-1185">Reference proteome</keyword>
<sequence length="274" mass="30374">MKTALKLALSLGIAASFVLITAESEAGRRKSHPYYAQYSKAVDTYLTEDLDITAQDPGAVGTMYAGTGIPATNFVIRRFDRAGIELAIKAHYRQGYDIPPTYVDGKGIVHIVVPAGHQVADPANGVPSTHTGRARWNFAYSYDAALNGGNPDLEDYRGWLLIDTDPSEKTRYLWLQLKKLTNSPTGQRNGYGWVTKSTVEISDDEGTSQVSQNSQNLAFYEEYIDADPRTRGQQSYMATDFGPGQFDVMMILEPKRKRHRDGAVLRVVFDVVEP</sequence>
<organism evidence="2 3">
    <name type="scientific">Microbaculum marinisediminis</name>
    <dbReference type="NCBI Taxonomy" id="2931392"/>
    <lineage>
        <taxon>Bacteria</taxon>
        <taxon>Pseudomonadati</taxon>
        <taxon>Pseudomonadota</taxon>
        <taxon>Alphaproteobacteria</taxon>
        <taxon>Hyphomicrobiales</taxon>
        <taxon>Tepidamorphaceae</taxon>
        <taxon>Microbaculum</taxon>
    </lineage>
</organism>
<proteinExistence type="predicted"/>
<name>A0AAW5R2N2_9HYPH</name>
<keyword evidence="1" id="KW-0732">Signal</keyword>
<evidence type="ECO:0000313" key="2">
    <source>
        <dbReference type="EMBL" id="MCT8972800.1"/>
    </source>
</evidence>
<reference evidence="2 3" key="1">
    <citation type="submission" date="2022-04" db="EMBL/GenBank/DDBJ databases">
        <authorList>
            <person name="Ye Y.-Q."/>
            <person name="Du Z.-J."/>
        </authorList>
    </citation>
    <scope>NUCLEOTIDE SEQUENCE [LARGE SCALE GENOMIC DNA]</scope>
    <source>
        <strain evidence="2 3">A6E488</strain>
    </source>
</reference>
<dbReference type="Proteomes" id="UP001320898">
    <property type="component" value="Unassembled WGS sequence"/>
</dbReference>
<accession>A0AAW5R2N2</accession>
<gene>
    <name evidence="2" type="ORF">MUB46_13115</name>
</gene>
<dbReference type="EMBL" id="JALIDZ010000005">
    <property type="protein sequence ID" value="MCT8972800.1"/>
    <property type="molecule type" value="Genomic_DNA"/>
</dbReference>
<dbReference type="AlphaFoldDB" id="A0AAW5R2N2"/>
<dbReference type="RefSeq" id="WP_261616374.1">
    <property type="nucleotide sequence ID" value="NZ_JALIDZ010000005.1"/>
</dbReference>
<evidence type="ECO:0000313" key="3">
    <source>
        <dbReference type="Proteomes" id="UP001320898"/>
    </source>
</evidence>
<comment type="caution">
    <text evidence="2">The sequence shown here is derived from an EMBL/GenBank/DDBJ whole genome shotgun (WGS) entry which is preliminary data.</text>
</comment>
<feature type="chain" id="PRO_5043868300" evidence="1">
    <location>
        <begin position="22"/>
        <end position="274"/>
    </location>
</feature>
<feature type="signal peptide" evidence="1">
    <location>
        <begin position="1"/>
        <end position="21"/>
    </location>
</feature>